<keyword evidence="1" id="KW-0812">Transmembrane</keyword>
<dbReference type="OrthoDB" id="7949130at2"/>
<sequence length="205" mass="22200">MNDPGPGRSRPDVPADAGVTSVLDRIHDCAAGPETRMRDVVAALGKASFIPNLMLPALAIVSPLSGIPLFSSTCGIWIALVSAQMMLQRDHIWLPDFLMRRSISSKRLRSVAAQLRTPAGWVDGLSRRRLTVLLHPPFRWIAQLICLIAGLCMPFLELLPFASSILGTVVFLMSLAMLAHDGLFVLVAIMVLAAAPALVFWLLPA</sequence>
<keyword evidence="3" id="KW-1185">Reference proteome</keyword>
<evidence type="ECO:0000313" key="2">
    <source>
        <dbReference type="EMBL" id="RJL21531.1"/>
    </source>
</evidence>
<keyword evidence="1" id="KW-0472">Membrane</keyword>
<keyword evidence="1" id="KW-1133">Transmembrane helix</keyword>
<dbReference type="AlphaFoldDB" id="A0A419AC23"/>
<feature type="transmembrane region" description="Helical" evidence="1">
    <location>
        <begin position="53"/>
        <end position="80"/>
    </location>
</feature>
<comment type="caution">
    <text evidence="2">The sequence shown here is derived from an EMBL/GenBank/DDBJ whole genome shotgun (WGS) entry which is preliminary data.</text>
</comment>
<gene>
    <name evidence="2" type="ORF">D3P05_01290</name>
</gene>
<feature type="transmembrane region" description="Helical" evidence="1">
    <location>
        <begin position="137"/>
        <end position="156"/>
    </location>
</feature>
<protein>
    <submittedName>
        <fullName evidence="2">Exopolysaccharide biosynthesis protein</fullName>
    </submittedName>
</protein>
<dbReference type="InterPro" id="IPR010331">
    <property type="entry name" value="ExoD"/>
</dbReference>
<dbReference type="PANTHER" id="PTHR41795">
    <property type="entry name" value="EXOPOLYSACCHARIDE SYNTHESIS PROTEIN"/>
    <property type="match status" value="1"/>
</dbReference>
<proteinExistence type="predicted"/>
<feature type="transmembrane region" description="Helical" evidence="1">
    <location>
        <begin position="183"/>
        <end position="203"/>
    </location>
</feature>
<organism evidence="2 3">
    <name type="scientific">Paracoccus siganidrum</name>
    <dbReference type="NCBI Taxonomy" id="1276757"/>
    <lineage>
        <taxon>Bacteria</taxon>
        <taxon>Pseudomonadati</taxon>
        <taxon>Pseudomonadota</taxon>
        <taxon>Alphaproteobacteria</taxon>
        <taxon>Rhodobacterales</taxon>
        <taxon>Paracoccaceae</taxon>
        <taxon>Paracoccus</taxon>
    </lineage>
</organism>
<dbReference type="PANTHER" id="PTHR41795:SF1">
    <property type="entry name" value="EXOPOLYSACCHARIDE SYNTHESIS PROTEIN"/>
    <property type="match status" value="1"/>
</dbReference>
<dbReference type="RefSeq" id="WP_119896380.1">
    <property type="nucleotide sequence ID" value="NZ_QNRC01000021.1"/>
</dbReference>
<dbReference type="Proteomes" id="UP000283587">
    <property type="component" value="Unassembled WGS sequence"/>
</dbReference>
<reference evidence="3" key="1">
    <citation type="submission" date="2018-09" db="EMBL/GenBank/DDBJ databases">
        <title>Paracoccus onubensis nov. sp. a moderate halophilic bacterium isolated from Gruta de las Maravillas (Aracena, Spain).</title>
        <authorList>
            <person name="Jurado V."/>
            <person name="Gutierrez-Patricio S."/>
            <person name="Gonzalez-Pimentel J.L."/>
            <person name="Miller A.Z."/>
            <person name="Laiz L."/>
            <person name="Saiz-Jimenez C."/>
        </authorList>
    </citation>
    <scope>NUCLEOTIDE SEQUENCE [LARGE SCALE GENOMIC DNA]</scope>
    <source>
        <strain evidence="3">DSM 26381</strain>
    </source>
</reference>
<dbReference type="PIRSF" id="PIRSF033239">
    <property type="entry name" value="ExoD"/>
    <property type="match status" value="1"/>
</dbReference>
<dbReference type="EMBL" id="QZEW01000004">
    <property type="protein sequence ID" value="RJL21531.1"/>
    <property type="molecule type" value="Genomic_DNA"/>
</dbReference>
<dbReference type="Pfam" id="PF06055">
    <property type="entry name" value="ExoD"/>
    <property type="match status" value="1"/>
</dbReference>
<evidence type="ECO:0000313" key="3">
    <source>
        <dbReference type="Proteomes" id="UP000283587"/>
    </source>
</evidence>
<evidence type="ECO:0000256" key="1">
    <source>
        <dbReference type="SAM" id="Phobius"/>
    </source>
</evidence>
<name>A0A419AC23_9RHOB</name>
<accession>A0A419AC23</accession>